<dbReference type="eggNOG" id="COG4967">
    <property type="taxonomic scope" value="Bacteria"/>
</dbReference>
<dbReference type="STRING" id="497965.Cyan7822_4248"/>
<name>E0U927_GLOV7</name>
<accession>E0U927</accession>
<dbReference type="EMBL" id="CP002198">
    <property type="protein sequence ID" value="ADN16166.1"/>
    <property type="molecule type" value="Genomic_DNA"/>
</dbReference>
<sequence length="225" mass="24376">MKKSINPIRNPTSPSHQGFTIVEALVGITVAGLVFASTAPLILLAMATRLQSYRALQAMQIAQGEINRVQVLMSEGIKQDQETGQLPPPVASNVAITQVAAPTTSVKDATISAVDQSSKALEIDLDNNPNTTDDVFLVQTFRDAGIRFDQGTAVNQLAIFRMGVRVYSGLAKSNLGSLQTTPISLNVTQSLAQQRTRPLAVLYAEVSRSDLQFSLQKYKQYLNNN</sequence>
<dbReference type="RefSeq" id="WP_013324229.1">
    <property type="nucleotide sequence ID" value="NC_014501.1"/>
</dbReference>
<gene>
    <name evidence="2" type="ordered locus">Cyan7822_4248</name>
</gene>
<keyword evidence="3" id="KW-1185">Reference proteome</keyword>
<organism evidence="2 3">
    <name type="scientific">Gloeothece verrucosa (strain PCC 7822)</name>
    <name type="common">Cyanothece sp. (strain PCC 7822)</name>
    <dbReference type="NCBI Taxonomy" id="497965"/>
    <lineage>
        <taxon>Bacteria</taxon>
        <taxon>Bacillati</taxon>
        <taxon>Cyanobacteriota</taxon>
        <taxon>Cyanophyceae</taxon>
        <taxon>Oscillatoriophycideae</taxon>
        <taxon>Chroococcales</taxon>
        <taxon>Aphanothecaceae</taxon>
        <taxon>Gloeothece</taxon>
        <taxon>Gloeothece verrucosa</taxon>
    </lineage>
</organism>
<keyword evidence="1" id="KW-0472">Membrane</keyword>
<dbReference type="OrthoDB" id="461404at2"/>
<dbReference type="HOGENOM" id="CLU_103666_0_0_3"/>
<feature type="transmembrane region" description="Helical" evidence="1">
    <location>
        <begin position="20"/>
        <end position="44"/>
    </location>
</feature>
<dbReference type="AlphaFoldDB" id="E0U927"/>
<evidence type="ECO:0000256" key="1">
    <source>
        <dbReference type="SAM" id="Phobius"/>
    </source>
</evidence>
<evidence type="ECO:0000313" key="2">
    <source>
        <dbReference type="EMBL" id="ADN16166.1"/>
    </source>
</evidence>
<protein>
    <submittedName>
        <fullName evidence="2">Uncharacterized protein</fullName>
    </submittedName>
</protein>
<dbReference type="Proteomes" id="UP000008206">
    <property type="component" value="Chromosome"/>
</dbReference>
<evidence type="ECO:0000313" key="3">
    <source>
        <dbReference type="Proteomes" id="UP000008206"/>
    </source>
</evidence>
<dbReference type="KEGG" id="cyj:Cyan7822_4248"/>
<keyword evidence="1" id="KW-0812">Transmembrane</keyword>
<proteinExistence type="predicted"/>
<reference evidence="3" key="1">
    <citation type="journal article" date="2011" name="MBio">
        <title>Novel metabolic attributes of the genus Cyanothece, comprising a group of unicellular nitrogen-fixing Cyanobacteria.</title>
        <authorList>
            <person name="Bandyopadhyay A."/>
            <person name="Elvitigala T."/>
            <person name="Welsh E."/>
            <person name="Stockel J."/>
            <person name="Liberton M."/>
            <person name="Min H."/>
            <person name="Sherman L.A."/>
            <person name="Pakrasi H.B."/>
        </authorList>
    </citation>
    <scope>NUCLEOTIDE SEQUENCE [LARGE SCALE GENOMIC DNA]</scope>
    <source>
        <strain evidence="3">PCC 7822</strain>
    </source>
</reference>
<keyword evidence="1" id="KW-1133">Transmembrane helix</keyword>